<comment type="caution">
    <text evidence="1">The sequence shown here is derived from an EMBL/GenBank/DDBJ whole genome shotgun (WGS) entry which is preliminary data.</text>
</comment>
<evidence type="ECO:0000313" key="2">
    <source>
        <dbReference type="Proteomes" id="UP000551501"/>
    </source>
</evidence>
<name>A0A840FD96_9ACTN</name>
<dbReference type="AlphaFoldDB" id="A0A840FD96"/>
<dbReference type="SUPFAM" id="SSF54862">
    <property type="entry name" value="4Fe-4S ferredoxins"/>
    <property type="match status" value="1"/>
</dbReference>
<dbReference type="Gene3D" id="3.30.70.20">
    <property type="match status" value="1"/>
</dbReference>
<dbReference type="RefSeq" id="WP_183372308.1">
    <property type="nucleotide sequence ID" value="NZ_BAABHL010000119.1"/>
</dbReference>
<keyword evidence="2" id="KW-1185">Reference proteome</keyword>
<dbReference type="Proteomes" id="UP000551501">
    <property type="component" value="Unassembled WGS sequence"/>
</dbReference>
<protein>
    <submittedName>
        <fullName evidence="1">Ferredoxin</fullName>
    </submittedName>
</protein>
<evidence type="ECO:0000313" key="1">
    <source>
        <dbReference type="EMBL" id="MBB4137447.1"/>
    </source>
</evidence>
<organism evidence="1 2">
    <name type="scientific">Gordonia humi</name>
    <dbReference type="NCBI Taxonomy" id="686429"/>
    <lineage>
        <taxon>Bacteria</taxon>
        <taxon>Bacillati</taxon>
        <taxon>Actinomycetota</taxon>
        <taxon>Actinomycetes</taxon>
        <taxon>Mycobacteriales</taxon>
        <taxon>Gordoniaceae</taxon>
        <taxon>Gordonia</taxon>
    </lineage>
</organism>
<accession>A0A840FD96</accession>
<proteinExistence type="predicted"/>
<dbReference type="Pfam" id="PF13459">
    <property type="entry name" value="Fer4_15"/>
    <property type="match status" value="1"/>
</dbReference>
<sequence length="69" mass="7124">MSDGHRLVVDRVACAGHGMCYGTAPDLIDCDEQGDPILPDRMLTGAEADAAEAAVLACPERALTLVPAS</sequence>
<reference evidence="1 2" key="1">
    <citation type="submission" date="2020-08" db="EMBL/GenBank/DDBJ databases">
        <title>Sequencing the genomes of 1000 actinobacteria strains.</title>
        <authorList>
            <person name="Klenk H.-P."/>
        </authorList>
    </citation>
    <scope>NUCLEOTIDE SEQUENCE [LARGE SCALE GENOMIC DNA]</scope>
    <source>
        <strain evidence="1 2">DSM 45298</strain>
    </source>
</reference>
<gene>
    <name evidence="1" type="ORF">BKA16_003999</name>
</gene>
<dbReference type="EMBL" id="JACIFP010000001">
    <property type="protein sequence ID" value="MBB4137447.1"/>
    <property type="molecule type" value="Genomic_DNA"/>
</dbReference>